<organism evidence="13 14">
    <name type="scientific">Flavobacterium xueshanense</name>
    <dbReference type="NCBI Taxonomy" id="935223"/>
    <lineage>
        <taxon>Bacteria</taxon>
        <taxon>Pseudomonadati</taxon>
        <taxon>Bacteroidota</taxon>
        <taxon>Flavobacteriia</taxon>
        <taxon>Flavobacteriales</taxon>
        <taxon>Flavobacteriaceae</taxon>
        <taxon>Flavobacterium</taxon>
    </lineage>
</organism>
<feature type="transmembrane region" description="Helical" evidence="11">
    <location>
        <begin position="23"/>
        <end position="43"/>
    </location>
</feature>
<keyword evidence="3 11" id="KW-0813">Transport</keyword>
<keyword evidence="4 11" id="KW-1003">Cell membrane</keyword>
<dbReference type="Proteomes" id="UP000198596">
    <property type="component" value="Unassembled WGS sequence"/>
</dbReference>
<evidence type="ECO:0000256" key="11">
    <source>
        <dbReference type="HAMAP-Rule" id="MF_01394"/>
    </source>
</evidence>
<gene>
    <name evidence="11" type="primary">nuoA</name>
    <name evidence="13" type="ORF">SAMN04488131_102110</name>
</gene>
<name>A0A1I2AS11_9FLAO</name>
<keyword evidence="14" id="KW-1185">Reference proteome</keyword>
<comment type="function">
    <text evidence="11">NDH-1 shuttles electrons from NADH, via FMN and iron-sulfur (Fe-S) centers, to quinones in the respiratory chain. The immediate electron acceptor for the enzyme in this species is believed to be a menaquinone. Couples the redox reaction to proton translocation (for every two electrons transferred, four hydrogen ions are translocated across the cytoplasmic membrane), and thus conserves the redox energy in a proton gradient.</text>
</comment>
<evidence type="ECO:0000313" key="14">
    <source>
        <dbReference type="Proteomes" id="UP000198596"/>
    </source>
</evidence>
<dbReference type="Pfam" id="PF00507">
    <property type="entry name" value="Oxidored_q4"/>
    <property type="match status" value="1"/>
</dbReference>
<keyword evidence="7 11" id="KW-1278">Translocase</keyword>
<evidence type="ECO:0000313" key="13">
    <source>
        <dbReference type="EMBL" id="SFE46682.1"/>
    </source>
</evidence>
<dbReference type="GO" id="GO:0030964">
    <property type="term" value="C:NADH dehydrogenase complex"/>
    <property type="evidence" value="ECO:0007669"/>
    <property type="project" value="TreeGrafter"/>
</dbReference>
<dbReference type="AlphaFoldDB" id="A0A1I2AS11"/>
<evidence type="ECO:0000256" key="2">
    <source>
        <dbReference type="ARBA" id="ARBA00008472"/>
    </source>
</evidence>
<reference evidence="14" key="1">
    <citation type="submission" date="2016-10" db="EMBL/GenBank/DDBJ databases">
        <authorList>
            <person name="Varghese N."/>
            <person name="Submissions S."/>
        </authorList>
    </citation>
    <scope>NUCLEOTIDE SEQUENCE [LARGE SCALE GENOMIC DNA]</scope>
    <source>
        <strain evidence="14">CGMCC 1.9227</strain>
    </source>
</reference>
<dbReference type="InterPro" id="IPR023043">
    <property type="entry name" value="NAD(P)H_OxRDtase_bac/plastid"/>
</dbReference>
<evidence type="ECO:0000256" key="7">
    <source>
        <dbReference type="ARBA" id="ARBA00022967"/>
    </source>
</evidence>
<proteinExistence type="inferred from homology"/>
<feature type="transmembrane region" description="Helical" evidence="11">
    <location>
        <begin position="78"/>
        <end position="98"/>
    </location>
</feature>
<evidence type="ECO:0000256" key="6">
    <source>
        <dbReference type="ARBA" id="ARBA00022719"/>
    </source>
</evidence>
<dbReference type="EC" id="7.1.1.-" evidence="11"/>
<comment type="subunit">
    <text evidence="11">NDH-1 is composed of 14 different subunits. Subunits NuoA, H, J, K, L, M, N constitute the membrane sector of the complex.</text>
</comment>
<comment type="subcellular location">
    <subcellularLocation>
        <location evidence="11 12">Cell membrane</location>
        <topology evidence="11 12">Multi-pass membrane protein</topology>
    </subcellularLocation>
    <subcellularLocation>
        <location evidence="1">Membrane</location>
        <topology evidence="1">Multi-pass membrane protein</topology>
    </subcellularLocation>
</comment>
<evidence type="ECO:0000256" key="4">
    <source>
        <dbReference type="ARBA" id="ARBA00022475"/>
    </source>
</evidence>
<evidence type="ECO:0000256" key="10">
    <source>
        <dbReference type="ARBA" id="ARBA00023136"/>
    </source>
</evidence>
<feature type="transmembrane region" description="Helical" evidence="11">
    <location>
        <begin position="110"/>
        <end position="128"/>
    </location>
</feature>
<dbReference type="GO" id="GO:0008137">
    <property type="term" value="F:NADH dehydrogenase (ubiquinone) activity"/>
    <property type="evidence" value="ECO:0007669"/>
    <property type="project" value="InterPro"/>
</dbReference>
<keyword evidence="6 11" id="KW-0874">Quinone</keyword>
<protein>
    <recommendedName>
        <fullName evidence="11">NADH-quinone oxidoreductase subunit A</fullName>
        <ecNumber evidence="11">7.1.1.-</ecNumber>
    </recommendedName>
    <alternativeName>
        <fullName evidence="11">NADH dehydrogenase I subunit A</fullName>
    </alternativeName>
    <alternativeName>
        <fullName evidence="11">NDH-1 subunit A</fullName>
    </alternativeName>
    <alternativeName>
        <fullName evidence="11">NUO1</fullName>
    </alternativeName>
</protein>
<dbReference type="PANTHER" id="PTHR11058">
    <property type="entry name" value="NADH-UBIQUINONE OXIDOREDUCTASE CHAIN 3"/>
    <property type="match status" value="1"/>
</dbReference>
<keyword evidence="8 11" id="KW-1133">Transmembrane helix</keyword>
<dbReference type="STRING" id="935223.SAMN04488131_102110"/>
<sequence length="136" mass="15577">MKGIFVAYSHSKIRTMQSDQLNYIPILMQFILAVGFVVGTIFVSGKLGPKRSSEIKDKNFECGIESVGNARIPFSVKYFVVAILFVLFDVEVIFLYPWAVNFKELGMEGMVKMVIFMLLLLVGFFYIIKKKALEWE</sequence>
<evidence type="ECO:0000256" key="8">
    <source>
        <dbReference type="ARBA" id="ARBA00022989"/>
    </source>
</evidence>
<evidence type="ECO:0000256" key="3">
    <source>
        <dbReference type="ARBA" id="ARBA00022448"/>
    </source>
</evidence>
<dbReference type="Gene3D" id="1.20.58.1610">
    <property type="entry name" value="NADH:ubiquinone/plastoquinone oxidoreductase, chain 3"/>
    <property type="match status" value="1"/>
</dbReference>
<dbReference type="GO" id="GO:0005886">
    <property type="term" value="C:plasma membrane"/>
    <property type="evidence" value="ECO:0007669"/>
    <property type="project" value="UniProtKB-SubCell"/>
</dbReference>
<comment type="catalytic activity">
    <reaction evidence="11 12">
        <text>a quinone + NADH + 5 H(+)(in) = a quinol + NAD(+) + 4 H(+)(out)</text>
        <dbReference type="Rhea" id="RHEA:57888"/>
        <dbReference type="ChEBI" id="CHEBI:15378"/>
        <dbReference type="ChEBI" id="CHEBI:24646"/>
        <dbReference type="ChEBI" id="CHEBI:57540"/>
        <dbReference type="ChEBI" id="CHEBI:57945"/>
        <dbReference type="ChEBI" id="CHEBI:132124"/>
    </reaction>
</comment>
<comment type="similarity">
    <text evidence="2 11 12">Belongs to the complex I subunit 3 family.</text>
</comment>
<keyword evidence="5 11" id="KW-0812">Transmembrane</keyword>
<evidence type="ECO:0000256" key="5">
    <source>
        <dbReference type="ARBA" id="ARBA00022692"/>
    </source>
</evidence>
<dbReference type="GO" id="GO:0048038">
    <property type="term" value="F:quinone binding"/>
    <property type="evidence" value="ECO:0007669"/>
    <property type="project" value="UniProtKB-KW"/>
</dbReference>
<dbReference type="InterPro" id="IPR038430">
    <property type="entry name" value="NDAH_ubi_oxred_su3_sf"/>
</dbReference>
<evidence type="ECO:0000256" key="12">
    <source>
        <dbReference type="RuleBase" id="RU003639"/>
    </source>
</evidence>
<keyword evidence="10 11" id="KW-0472">Membrane</keyword>
<evidence type="ECO:0000256" key="9">
    <source>
        <dbReference type="ARBA" id="ARBA00023027"/>
    </source>
</evidence>
<dbReference type="PANTHER" id="PTHR11058:SF22">
    <property type="entry name" value="NADH-QUINONE OXIDOREDUCTASE SUBUNIT A"/>
    <property type="match status" value="1"/>
</dbReference>
<accession>A0A1I2AS11</accession>
<dbReference type="HAMAP" id="MF_01394">
    <property type="entry name" value="NDH1_NuoA"/>
    <property type="match status" value="1"/>
</dbReference>
<dbReference type="InterPro" id="IPR000440">
    <property type="entry name" value="NADH_UbQ/plastoQ_OxRdtase_su3"/>
</dbReference>
<dbReference type="EMBL" id="FONQ01000002">
    <property type="protein sequence ID" value="SFE46682.1"/>
    <property type="molecule type" value="Genomic_DNA"/>
</dbReference>
<dbReference type="GO" id="GO:0050136">
    <property type="term" value="F:NADH dehydrogenase (quinone) (non-electrogenic) activity"/>
    <property type="evidence" value="ECO:0007669"/>
    <property type="project" value="UniProtKB-UniRule"/>
</dbReference>
<evidence type="ECO:0000256" key="1">
    <source>
        <dbReference type="ARBA" id="ARBA00004141"/>
    </source>
</evidence>
<keyword evidence="9 11" id="KW-0520">NAD</keyword>